<accession>A0A975SNG3</accession>
<name>A0A975SNG3_9RHOO</name>
<proteinExistence type="predicted"/>
<protein>
    <submittedName>
        <fullName evidence="1">Uncharacterized protein</fullName>
    </submittedName>
</protein>
<sequence length="60" mass="6695">MLKKELAVIGEDIIVKKPDSPMNNKLGQILKVKIDAGLYRLSVSFEGEIYNFQLSDSILA</sequence>
<dbReference type="RefSeq" id="WP_216127646.1">
    <property type="nucleotide sequence ID" value="NZ_CP064782.1"/>
</dbReference>
<dbReference type="Proteomes" id="UP000683428">
    <property type="component" value="Chromosome"/>
</dbReference>
<dbReference type="AlphaFoldDB" id="A0A975SNG3"/>
<reference evidence="1" key="1">
    <citation type="submission" date="2020-11" db="EMBL/GenBank/DDBJ databases">
        <title>Azospira inquinata sp. nov.</title>
        <authorList>
            <person name="Moe W.M."/>
            <person name="Mikes M.C."/>
        </authorList>
    </citation>
    <scope>NUCLEOTIDE SEQUENCE</scope>
    <source>
        <strain evidence="1">Azo-3</strain>
    </source>
</reference>
<evidence type="ECO:0000313" key="1">
    <source>
        <dbReference type="EMBL" id="QWT49286.1"/>
    </source>
</evidence>
<dbReference type="KEGG" id="aiq:Azoinq_01310"/>
<keyword evidence="2" id="KW-1185">Reference proteome</keyword>
<evidence type="ECO:0000313" key="2">
    <source>
        <dbReference type="Proteomes" id="UP000683428"/>
    </source>
</evidence>
<dbReference type="EMBL" id="CP064782">
    <property type="protein sequence ID" value="QWT49286.1"/>
    <property type="molecule type" value="Genomic_DNA"/>
</dbReference>
<gene>
    <name evidence="1" type="ORF">Azoinq_01310</name>
</gene>
<organism evidence="1 2">
    <name type="scientific">Azospira inquinata</name>
    <dbReference type="NCBI Taxonomy" id="2785627"/>
    <lineage>
        <taxon>Bacteria</taxon>
        <taxon>Pseudomonadati</taxon>
        <taxon>Pseudomonadota</taxon>
        <taxon>Betaproteobacteria</taxon>
        <taxon>Rhodocyclales</taxon>
        <taxon>Rhodocyclaceae</taxon>
        <taxon>Azospira</taxon>
    </lineage>
</organism>